<reference evidence="4 5" key="1">
    <citation type="submission" date="2015-01" db="EMBL/GenBank/DDBJ databases">
        <title>Evolution of Trichinella species and genotypes.</title>
        <authorList>
            <person name="Korhonen P.K."/>
            <person name="Edoardo P."/>
            <person name="Giuseppe L.R."/>
            <person name="Gasser R.B."/>
        </authorList>
    </citation>
    <scope>NUCLEOTIDE SEQUENCE [LARGE SCALE GENOMIC DNA]</scope>
    <source>
        <strain evidence="3">ISS176</strain>
        <strain evidence="2">ISS470</strain>
    </source>
</reference>
<feature type="compositionally biased region" description="Gly residues" evidence="1">
    <location>
        <begin position="81"/>
        <end position="109"/>
    </location>
</feature>
<gene>
    <name evidence="3" type="ORF">T4C_6067</name>
    <name evidence="2" type="ORF">T4D_8400</name>
</gene>
<dbReference type="EMBL" id="JYDV01000018">
    <property type="protein sequence ID" value="KRZ41783.1"/>
    <property type="molecule type" value="Genomic_DNA"/>
</dbReference>
<feature type="region of interest" description="Disordered" evidence="1">
    <location>
        <begin position="61"/>
        <end position="109"/>
    </location>
</feature>
<accession>A0A0V1FLH2</accession>
<keyword evidence="5" id="KW-1185">Reference proteome</keyword>
<name>A0A0V1FLH2_TRIPS</name>
<evidence type="ECO:0000256" key="1">
    <source>
        <dbReference type="SAM" id="MobiDB-lite"/>
    </source>
</evidence>
<proteinExistence type="predicted"/>
<evidence type="ECO:0008006" key="6">
    <source>
        <dbReference type="Google" id="ProtNLM"/>
    </source>
</evidence>
<evidence type="ECO:0000313" key="4">
    <source>
        <dbReference type="Proteomes" id="UP000054826"/>
    </source>
</evidence>
<evidence type="ECO:0000313" key="5">
    <source>
        <dbReference type="Proteomes" id="UP000054995"/>
    </source>
</evidence>
<dbReference type="AlphaFoldDB" id="A0A0V1FLH2"/>
<dbReference type="OrthoDB" id="5920503at2759"/>
<dbReference type="EMBL" id="JYDT01000077">
    <property type="protein sequence ID" value="KRY86131.1"/>
    <property type="molecule type" value="Genomic_DNA"/>
</dbReference>
<evidence type="ECO:0000313" key="2">
    <source>
        <dbReference type="EMBL" id="KRY86131.1"/>
    </source>
</evidence>
<evidence type="ECO:0000313" key="3">
    <source>
        <dbReference type="EMBL" id="KRZ41783.1"/>
    </source>
</evidence>
<dbReference type="Proteomes" id="UP000054995">
    <property type="component" value="Unassembled WGS sequence"/>
</dbReference>
<dbReference type="Proteomes" id="UP000054826">
    <property type="component" value="Unassembled WGS sequence"/>
</dbReference>
<organism evidence="2 5">
    <name type="scientific">Trichinella pseudospiralis</name>
    <name type="common">Parasitic roundworm</name>
    <dbReference type="NCBI Taxonomy" id="6337"/>
    <lineage>
        <taxon>Eukaryota</taxon>
        <taxon>Metazoa</taxon>
        <taxon>Ecdysozoa</taxon>
        <taxon>Nematoda</taxon>
        <taxon>Enoplea</taxon>
        <taxon>Dorylaimia</taxon>
        <taxon>Trichinellida</taxon>
        <taxon>Trichinellidae</taxon>
        <taxon>Trichinella</taxon>
    </lineage>
</organism>
<protein>
    <recommendedName>
        <fullName evidence="6">Accumulation-associated protein</fullName>
    </recommendedName>
</protein>
<comment type="caution">
    <text evidence="2">The sequence shown here is derived from an EMBL/GenBank/DDBJ whole genome shotgun (WGS) entry which is preliminary data.</text>
</comment>
<sequence length="109" mass="11964">MGYRDLCDRSIKLTPKLSTYLIEQVQHNCSTINQWQFRVFAYFLIISNHWRLKLLRRVPSEKKTPPSRAQYFGQIPFSPGGPFGPGGPLAPGVPSGPGGPSGPIMPGGP</sequence>